<keyword evidence="1" id="KW-0472">Membrane</keyword>
<gene>
    <name evidence="2" type="ORF">ACFQJ6_22320</name>
</gene>
<name>A0ABD5WWB2_9EURY</name>
<evidence type="ECO:0000256" key="1">
    <source>
        <dbReference type="SAM" id="Phobius"/>
    </source>
</evidence>
<dbReference type="EMBL" id="JBHSZH010000005">
    <property type="protein sequence ID" value="MFC7082409.1"/>
    <property type="molecule type" value="Genomic_DNA"/>
</dbReference>
<sequence length="98" mass="10536">MESSLESAALGVLPLLALLVGYVVYRAARTTGTPSPFRRGVGTAVVLLLAFPAAFGLTALYLGSDWQYRALYFAPLVLLGVALYLFSAMRRPVLDKAE</sequence>
<accession>A0ABD5WWB2</accession>
<feature type="transmembrane region" description="Helical" evidence="1">
    <location>
        <begin position="68"/>
        <end position="86"/>
    </location>
</feature>
<proteinExistence type="predicted"/>
<dbReference type="AlphaFoldDB" id="A0ABD5WWB2"/>
<dbReference type="GeneID" id="79304161"/>
<keyword evidence="1" id="KW-0812">Transmembrane</keyword>
<dbReference type="Proteomes" id="UP001596407">
    <property type="component" value="Unassembled WGS sequence"/>
</dbReference>
<feature type="transmembrane region" description="Helical" evidence="1">
    <location>
        <begin position="6"/>
        <end position="28"/>
    </location>
</feature>
<reference evidence="2 3" key="1">
    <citation type="journal article" date="2019" name="Int. J. Syst. Evol. Microbiol.">
        <title>The Global Catalogue of Microorganisms (GCM) 10K type strain sequencing project: providing services to taxonomists for standard genome sequencing and annotation.</title>
        <authorList>
            <consortium name="The Broad Institute Genomics Platform"/>
            <consortium name="The Broad Institute Genome Sequencing Center for Infectious Disease"/>
            <person name="Wu L."/>
            <person name="Ma J."/>
        </authorList>
    </citation>
    <scope>NUCLEOTIDE SEQUENCE [LARGE SCALE GENOMIC DNA]</scope>
    <source>
        <strain evidence="2 3">DT72</strain>
    </source>
</reference>
<evidence type="ECO:0000313" key="3">
    <source>
        <dbReference type="Proteomes" id="UP001596407"/>
    </source>
</evidence>
<organism evidence="2 3">
    <name type="scientific">Halorussus caseinilyticus</name>
    <dbReference type="NCBI Taxonomy" id="3034025"/>
    <lineage>
        <taxon>Archaea</taxon>
        <taxon>Methanobacteriati</taxon>
        <taxon>Methanobacteriota</taxon>
        <taxon>Stenosarchaea group</taxon>
        <taxon>Halobacteria</taxon>
        <taxon>Halobacteriales</taxon>
        <taxon>Haladaptataceae</taxon>
        <taxon>Halorussus</taxon>
    </lineage>
</organism>
<dbReference type="RefSeq" id="WP_276279585.1">
    <property type="nucleotide sequence ID" value="NZ_CP119809.1"/>
</dbReference>
<protein>
    <submittedName>
        <fullName evidence="2">Uncharacterized protein</fullName>
    </submittedName>
</protein>
<feature type="transmembrane region" description="Helical" evidence="1">
    <location>
        <begin position="40"/>
        <end position="62"/>
    </location>
</feature>
<comment type="caution">
    <text evidence="2">The sequence shown here is derived from an EMBL/GenBank/DDBJ whole genome shotgun (WGS) entry which is preliminary data.</text>
</comment>
<keyword evidence="3" id="KW-1185">Reference proteome</keyword>
<keyword evidence="1" id="KW-1133">Transmembrane helix</keyword>
<evidence type="ECO:0000313" key="2">
    <source>
        <dbReference type="EMBL" id="MFC7082409.1"/>
    </source>
</evidence>